<dbReference type="EMBL" id="QFGA01000004">
    <property type="protein sequence ID" value="TEB04131.1"/>
    <property type="molecule type" value="Genomic_DNA"/>
</dbReference>
<evidence type="ECO:0000313" key="2">
    <source>
        <dbReference type="Proteomes" id="UP000298324"/>
    </source>
</evidence>
<proteinExistence type="predicted"/>
<gene>
    <name evidence="1" type="ORF">Psch_03853</name>
</gene>
<keyword evidence="2" id="KW-1185">Reference proteome</keyword>
<organism evidence="1 2">
    <name type="scientific">Pelotomaculum schinkii</name>
    <dbReference type="NCBI Taxonomy" id="78350"/>
    <lineage>
        <taxon>Bacteria</taxon>
        <taxon>Bacillati</taxon>
        <taxon>Bacillota</taxon>
        <taxon>Clostridia</taxon>
        <taxon>Eubacteriales</taxon>
        <taxon>Desulfotomaculaceae</taxon>
        <taxon>Pelotomaculum</taxon>
    </lineage>
</organism>
<name>A0A4Y7R672_9FIRM</name>
<accession>A0A4Y7R672</accession>
<sequence length="33" mass="3837">MNYVAQKNETEKYEVVSLDCMYKLRAGLLGLKK</sequence>
<comment type="caution">
    <text evidence="1">The sequence shown here is derived from an EMBL/GenBank/DDBJ whole genome shotgun (WGS) entry which is preliminary data.</text>
</comment>
<protein>
    <submittedName>
        <fullName evidence="1">Uncharacterized protein</fullName>
    </submittedName>
</protein>
<evidence type="ECO:0000313" key="1">
    <source>
        <dbReference type="EMBL" id="TEB04131.1"/>
    </source>
</evidence>
<reference evidence="1 2" key="1">
    <citation type="journal article" date="2018" name="Environ. Microbiol.">
        <title>Novel energy conservation strategies and behaviour of Pelotomaculum schinkii driving syntrophic propionate catabolism.</title>
        <authorList>
            <person name="Hidalgo-Ahumada C.A.P."/>
            <person name="Nobu M.K."/>
            <person name="Narihiro T."/>
            <person name="Tamaki H."/>
            <person name="Liu W.T."/>
            <person name="Kamagata Y."/>
            <person name="Stams A.J.M."/>
            <person name="Imachi H."/>
            <person name="Sousa D.Z."/>
        </authorList>
    </citation>
    <scope>NUCLEOTIDE SEQUENCE [LARGE SCALE GENOMIC DNA]</scope>
    <source>
        <strain evidence="1 2">HH</strain>
    </source>
</reference>
<dbReference type="Proteomes" id="UP000298324">
    <property type="component" value="Unassembled WGS sequence"/>
</dbReference>
<dbReference type="AlphaFoldDB" id="A0A4Y7R672"/>